<sequence>MDTDDELRTVRLYGKLGARFGRVHRLAVNSVAEAVRALCVLLPGFEREMMTSGDRGVSYACFLAKTNINEETLQAPVGQDEIRIAPVIRGAKRGGLFQTVLGVALLAVAWWNPAGWLGAAAQMGLMAAGAGMAIGGVFQMMAPTQQGLSTADRPENGASYNFNGPVNTTAQGNPVPLGYGKKIVGSAVVSAGIYSEDQM</sequence>
<protein>
    <submittedName>
        <fullName evidence="2">Tail assembly protein</fullName>
    </submittedName>
</protein>
<keyword evidence="1" id="KW-0812">Transmembrane</keyword>
<name>A0ABU3MTQ5_9BURK</name>
<evidence type="ECO:0000313" key="3">
    <source>
        <dbReference type="Proteomes" id="UP001074635"/>
    </source>
</evidence>
<keyword evidence="3" id="KW-1185">Reference proteome</keyword>
<organism evidence="2 3">
    <name type="scientific">Alcaligenes nematophilus</name>
    <dbReference type="NCBI Taxonomy" id="2994643"/>
    <lineage>
        <taxon>Bacteria</taxon>
        <taxon>Pseudomonadati</taxon>
        <taxon>Pseudomonadota</taxon>
        <taxon>Betaproteobacteria</taxon>
        <taxon>Burkholderiales</taxon>
        <taxon>Alcaligenaceae</taxon>
        <taxon>Alcaligenes</taxon>
    </lineage>
</organism>
<proteinExistence type="predicted"/>
<accession>A0ABU3MTQ5</accession>
<dbReference type="EMBL" id="JAPQTC020000004">
    <property type="protein sequence ID" value="MDT8505158.1"/>
    <property type="molecule type" value="Genomic_DNA"/>
</dbReference>
<keyword evidence="1" id="KW-0472">Membrane</keyword>
<reference evidence="2" key="1">
    <citation type="submission" date="2023-08" db="EMBL/GenBank/DDBJ databases">
        <title>Study of Resistomes in environmental pathogenic environmental.</title>
        <authorList>
            <person name="Bhattacharjee A."/>
            <person name="Singh A.K."/>
        </authorList>
    </citation>
    <scope>NUCLEOTIDE SEQUENCE</scope>
    <source>
        <strain evidence="2">S1</strain>
    </source>
</reference>
<dbReference type="Proteomes" id="UP001074635">
    <property type="component" value="Unassembled WGS sequence"/>
</dbReference>
<gene>
    <name evidence="2" type="ORF">OYC61_012700</name>
</gene>
<dbReference type="RefSeq" id="WP_268378375.1">
    <property type="nucleotide sequence ID" value="NZ_JAPQTC020000004.1"/>
</dbReference>
<evidence type="ECO:0000313" key="2">
    <source>
        <dbReference type="EMBL" id="MDT8505158.1"/>
    </source>
</evidence>
<evidence type="ECO:0000256" key="1">
    <source>
        <dbReference type="SAM" id="Phobius"/>
    </source>
</evidence>
<keyword evidence="1" id="KW-1133">Transmembrane helix</keyword>
<feature type="transmembrane region" description="Helical" evidence="1">
    <location>
        <begin position="94"/>
        <end position="111"/>
    </location>
</feature>
<dbReference type="Pfam" id="PF06805">
    <property type="entry name" value="Lambda_tail_I"/>
    <property type="match status" value="1"/>
</dbReference>
<dbReference type="InterPro" id="IPR010654">
    <property type="entry name" value="Phage_lambda_tail_I"/>
</dbReference>
<comment type="caution">
    <text evidence="2">The sequence shown here is derived from an EMBL/GenBank/DDBJ whole genome shotgun (WGS) entry which is preliminary data.</text>
</comment>
<feature type="transmembrane region" description="Helical" evidence="1">
    <location>
        <begin position="117"/>
        <end position="138"/>
    </location>
</feature>